<evidence type="ECO:0000256" key="2">
    <source>
        <dbReference type="ARBA" id="ARBA00010617"/>
    </source>
</evidence>
<dbReference type="CDD" id="cd11033">
    <property type="entry name" value="CYP142-like"/>
    <property type="match status" value="1"/>
</dbReference>
<reference evidence="9 10" key="1">
    <citation type="submission" date="2019-11" db="EMBL/GenBank/DDBJ databases">
        <title>Draft genome of Amycolatopsis RM579.</title>
        <authorList>
            <person name="Duangmal K."/>
            <person name="Mingma R."/>
        </authorList>
    </citation>
    <scope>NUCLEOTIDE SEQUENCE [LARGE SCALE GENOMIC DNA]</scope>
    <source>
        <strain evidence="9 10">RM579</strain>
    </source>
</reference>
<organism evidence="9 10">
    <name type="scientific">Amycolatopsis pithecellobii</name>
    <dbReference type="NCBI Taxonomy" id="664692"/>
    <lineage>
        <taxon>Bacteria</taxon>
        <taxon>Bacillati</taxon>
        <taxon>Actinomycetota</taxon>
        <taxon>Actinomycetes</taxon>
        <taxon>Pseudonocardiales</taxon>
        <taxon>Pseudonocardiaceae</taxon>
        <taxon>Amycolatopsis</taxon>
    </lineage>
</organism>
<evidence type="ECO:0000256" key="3">
    <source>
        <dbReference type="ARBA" id="ARBA00022617"/>
    </source>
</evidence>
<keyword evidence="5" id="KW-0560">Oxidoreductase</keyword>
<dbReference type="GO" id="GO:0008395">
    <property type="term" value="F:steroid hydroxylase activity"/>
    <property type="evidence" value="ECO:0007669"/>
    <property type="project" value="TreeGrafter"/>
</dbReference>
<proteinExistence type="inferred from homology"/>
<accession>A0A6N7YUK6</accession>
<dbReference type="SUPFAM" id="SSF48264">
    <property type="entry name" value="Cytochrome P450"/>
    <property type="match status" value="1"/>
</dbReference>
<dbReference type="OrthoDB" id="5241086at2"/>
<keyword evidence="4" id="KW-0479">Metal-binding</keyword>
<comment type="similarity">
    <text evidence="2">Belongs to the cytochrome P450 family.</text>
</comment>
<keyword evidence="10" id="KW-1185">Reference proteome</keyword>
<dbReference type="RefSeq" id="WP_154757810.1">
    <property type="nucleotide sequence ID" value="NZ_WMBA01000024.1"/>
</dbReference>
<evidence type="ECO:0000256" key="1">
    <source>
        <dbReference type="ARBA" id="ARBA00004660"/>
    </source>
</evidence>
<gene>
    <name evidence="9" type="ORF">GKO32_16725</name>
</gene>
<dbReference type="GO" id="GO:0005506">
    <property type="term" value="F:iron ion binding"/>
    <property type="evidence" value="ECO:0007669"/>
    <property type="project" value="InterPro"/>
</dbReference>
<evidence type="ECO:0000256" key="5">
    <source>
        <dbReference type="ARBA" id="ARBA00023002"/>
    </source>
</evidence>
<evidence type="ECO:0000256" key="4">
    <source>
        <dbReference type="ARBA" id="ARBA00022723"/>
    </source>
</evidence>
<dbReference type="EMBL" id="WMBA01000024">
    <property type="protein sequence ID" value="MTD55608.1"/>
    <property type="molecule type" value="Genomic_DNA"/>
</dbReference>
<keyword evidence="6" id="KW-0408">Iron</keyword>
<keyword evidence="3" id="KW-0349">Heme</keyword>
<comment type="caution">
    <text evidence="9">The sequence shown here is derived from an EMBL/GenBank/DDBJ whole genome shotgun (WGS) entry which is preliminary data.</text>
</comment>
<dbReference type="InterPro" id="IPR036396">
    <property type="entry name" value="Cyt_P450_sf"/>
</dbReference>
<comment type="function">
    <text evidence="8">Involved in the coupling of aromatic side chains of the heptapeptide of vancomycin.</text>
</comment>
<dbReference type="GO" id="GO:0036199">
    <property type="term" value="F:cholest-4-en-3-one 26-monooxygenase activity"/>
    <property type="evidence" value="ECO:0007669"/>
    <property type="project" value="TreeGrafter"/>
</dbReference>
<dbReference type="PANTHER" id="PTHR46696:SF4">
    <property type="entry name" value="BIOTIN BIOSYNTHESIS CYTOCHROME P450"/>
    <property type="match status" value="1"/>
</dbReference>
<dbReference type="Pfam" id="PF00067">
    <property type="entry name" value="p450"/>
    <property type="match status" value="1"/>
</dbReference>
<dbReference type="Proteomes" id="UP000440096">
    <property type="component" value="Unassembled WGS sequence"/>
</dbReference>
<evidence type="ECO:0000313" key="9">
    <source>
        <dbReference type="EMBL" id="MTD55608.1"/>
    </source>
</evidence>
<evidence type="ECO:0000256" key="6">
    <source>
        <dbReference type="ARBA" id="ARBA00023004"/>
    </source>
</evidence>
<comment type="pathway">
    <text evidence="1">Antibiotic biosynthesis; vancomycin biosynthesis.</text>
</comment>
<keyword evidence="7" id="KW-0503">Monooxygenase</keyword>
<evidence type="ECO:0000256" key="7">
    <source>
        <dbReference type="ARBA" id="ARBA00023033"/>
    </source>
</evidence>
<protein>
    <submittedName>
        <fullName evidence="9">Cytochrome P450</fullName>
    </submittedName>
</protein>
<dbReference type="FunFam" id="1.10.630.10:FF:000018">
    <property type="entry name" value="Cytochrome P450 monooxygenase"/>
    <property type="match status" value="1"/>
</dbReference>
<evidence type="ECO:0000256" key="8">
    <source>
        <dbReference type="ARBA" id="ARBA00055433"/>
    </source>
</evidence>
<dbReference type="Gene3D" id="1.10.630.10">
    <property type="entry name" value="Cytochrome P450"/>
    <property type="match status" value="1"/>
</dbReference>
<dbReference type="GO" id="GO:0006707">
    <property type="term" value="P:cholesterol catabolic process"/>
    <property type="evidence" value="ECO:0007669"/>
    <property type="project" value="TreeGrafter"/>
</dbReference>
<dbReference type="InterPro" id="IPR001128">
    <property type="entry name" value="Cyt_P450"/>
</dbReference>
<evidence type="ECO:0000313" key="10">
    <source>
        <dbReference type="Proteomes" id="UP000440096"/>
    </source>
</evidence>
<dbReference type="AlphaFoldDB" id="A0A6N7YUK6"/>
<dbReference type="PANTHER" id="PTHR46696">
    <property type="entry name" value="P450, PUTATIVE (EUROFUNG)-RELATED"/>
    <property type="match status" value="1"/>
</dbReference>
<dbReference type="PRINTS" id="PR00359">
    <property type="entry name" value="BP450"/>
</dbReference>
<name>A0A6N7YUK6_9PSEU</name>
<dbReference type="InterPro" id="IPR002397">
    <property type="entry name" value="Cyt_P450_B"/>
</dbReference>
<sequence length="421" mass="46217">MLLHANHHEPTTAYDISSREFWSKTPEERDETFRRLRAEAPVSWHLPIESNLPPEVHGQAGFWAVTKAEDITYISQHHDLFSSALASTALHPYQPHNDQLSIILDMDPPVHTAYRKVISSAFTPKAVAKLSAQIEARAQHIVDRVVGAGGIDFVTEVSAKLPMMTVADLMGIPEHQVEAFAAAGNQVALLQDSLAQNPEANFTDLFAEVIGALSEIGFALAEERRKNPKDDIMSAIVHADVDGVTFDQDAILSTMILLSVAGNDTTKQTTTHTVIQLARNPDQAAWLREDFDGRIAGAVEEFVRHASPVISFARTATQDLDLGGRRILAGDKVGMLYASGNRDESVFDNPHRFDLSRKRSPHVGFGGGGVHYCLGNSVAKAQLRALFRQILTKLPVMEVGEPERLTSDFINGYRHLPVVIG</sequence>
<dbReference type="GO" id="GO:0020037">
    <property type="term" value="F:heme binding"/>
    <property type="evidence" value="ECO:0007669"/>
    <property type="project" value="InterPro"/>
</dbReference>